<dbReference type="InterPro" id="IPR029063">
    <property type="entry name" value="SAM-dependent_MTases_sf"/>
</dbReference>
<comment type="caution">
    <text evidence="7">Lacks conserved residue(s) required for the propagation of feature annotation.</text>
</comment>
<proteinExistence type="inferred from homology"/>
<dbReference type="Gene3D" id="3.40.50.150">
    <property type="entry name" value="Vaccinia Virus protein VP39"/>
    <property type="match status" value="1"/>
</dbReference>
<feature type="binding site" evidence="7">
    <location>
        <position position="90"/>
    </location>
    <ligand>
        <name>S-adenosyl-L-methionine</name>
        <dbReference type="ChEBI" id="CHEBI:59789"/>
    </ligand>
</feature>
<evidence type="ECO:0000256" key="5">
    <source>
        <dbReference type="ARBA" id="ARBA00022691"/>
    </source>
</evidence>
<dbReference type="Proteomes" id="UP000675409">
    <property type="component" value="Unassembled WGS sequence"/>
</dbReference>
<comment type="similarity">
    <text evidence="7">Belongs to the class I-like SAM-binding methyltransferase superfamily. TrmB family.</text>
</comment>
<evidence type="ECO:0000256" key="2">
    <source>
        <dbReference type="ARBA" id="ARBA00003015"/>
    </source>
</evidence>
<dbReference type="GO" id="GO:0008176">
    <property type="term" value="F:tRNA (guanine(46)-N7)-methyltransferase activity"/>
    <property type="evidence" value="ECO:0007669"/>
    <property type="project" value="UniProtKB-EC"/>
</dbReference>
<dbReference type="InterPro" id="IPR003358">
    <property type="entry name" value="tRNA_(Gua-N-7)_MeTrfase_Trmb"/>
</dbReference>
<dbReference type="PANTHER" id="PTHR23417">
    <property type="entry name" value="3-DEOXY-D-MANNO-OCTULOSONIC-ACID TRANSFERASE/TRNA GUANINE-N 7 - -METHYLTRANSFERASE"/>
    <property type="match status" value="1"/>
</dbReference>
<keyword evidence="6 7" id="KW-0819">tRNA processing</keyword>
<evidence type="ECO:0000256" key="4">
    <source>
        <dbReference type="ARBA" id="ARBA00022679"/>
    </source>
</evidence>
<keyword evidence="4 7" id="KW-0808">Transferase</keyword>
<organism evidence="9 10">
    <name type="scientific">Myceligenerans indicum</name>
    <dbReference type="NCBI Taxonomy" id="2593663"/>
    <lineage>
        <taxon>Bacteria</taxon>
        <taxon>Bacillati</taxon>
        <taxon>Actinomycetota</taxon>
        <taxon>Actinomycetes</taxon>
        <taxon>Micrococcales</taxon>
        <taxon>Promicromonosporaceae</taxon>
        <taxon>Myceligenerans</taxon>
    </lineage>
</organism>
<dbReference type="SUPFAM" id="SSF53335">
    <property type="entry name" value="S-adenosyl-L-methionine-dependent methyltransferases"/>
    <property type="match status" value="1"/>
</dbReference>
<comment type="catalytic activity">
    <reaction evidence="1 7">
        <text>guanosine(46) in tRNA + S-adenosyl-L-methionine = N(7)-methylguanosine(46) in tRNA + S-adenosyl-L-homocysteine</text>
        <dbReference type="Rhea" id="RHEA:42708"/>
        <dbReference type="Rhea" id="RHEA-COMP:10188"/>
        <dbReference type="Rhea" id="RHEA-COMP:10189"/>
        <dbReference type="ChEBI" id="CHEBI:57856"/>
        <dbReference type="ChEBI" id="CHEBI:59789"/>
        <dbReference type="ChEBI" id="CHEBI:74269"/>
        <dbReference type="ChEBI" id="CHEBI:74480"/>
        <dbReference type="EC" id="2.1.1.33"/>
    </reaction>
</comment>
<evidence type="ECO:0000256" key="8">
    <source>
        <dbReference type="SAM" id="MobiDB-lite"/>
    </source>
</evidence>
<dbReference type="HAMAP" id="MF_01057">
    <property type="entry name" value="tRNA_methyltr_TrmB"/>
    <property type="match status" value="1"/>
</dbReference>
<evidence type="ECO:0000313" key="9">
    <source>
        <dbReference type="EMBL" id="MBL0887116.1"/>
    </source>
</evidence>
<dbReference type="NCBIfam" id="TIGR00091">
    <property type="entry name" value="tRNA (guanosine(46)-N7)-methyltransferase TrmB"/>
    <property type="match status" value="1"/>
</dbReference>
<feature type="compositionally biased region" description="Polar residues" evidence="8">
    <location>
        <begin position="13"/>
        <end position="29"/>
    </location>
</feature>
<reference evidence="9 10" key="1">
    <citation type="journal article" date="2021" name="Arch. Microbiol.">
        <title>Myceligenerans indicum sp. nov., an actinobacterium isolated from mangrove sediment of Sundarbans, India.</title>
        <authorList>
            <person name="Asha K."/>
            <person name="Bhadury P."/>
        </authorList>
    </citation>
    <scope>NUCLEOTIDE SEQUENCE [LARGE SCALE GENOMIC DNA]</scope>
    <source>
        <strain evidence="9 10">I2</strain>
    </source>
</reference>
<feature type="region of interest" description="Disordered" evidence="8">
    <location>
        <begin position="1"/>
        <end position="29"/>
    </location>
</feature>
<dbReference type="EMBL" id="JABBYC010000021">
    <property type="protein sequence ID" value="MBL0887116.1"/>
    <property type="molecule type" value="Genomic_DNA"/>
</dbReference>
<keyword evidence="10" id="KW-1185">Reference proteome</keyword>
<keyword evidence="5 7" id="KW-0949">S-adenosyl-L-methionine</keyword>
<evidence type="ECO:0000256" key="3">
    <source>
        <dbReference type="ARBA" id="ARBA00022603"/>
    </source>
</evidence>
<dbReference type="InterPro" id="IPR055361">
    <property type="entry name" value="tRNA_methyltr_TrmB_bact"/>
</dbReference>
<dbReference type="Pfam" id="PF02390">
    <property type="entry name" value="Methyltransf_4"/>
    <property type="match status" value="1"/>
</dbReference>
<dbReference type="EC" id="2.1.1.33" evidence="7"/>
<evidence type="ECO:0000256" key="1">
    <source>
        <dbReference type="ARBA" id="ARBA00000142"/>
    </source>
</evidence>
<evidence type="ECO:0000313" key="10">
    <source>
        <dbReference type="Proteomes" id="UP000675409"/>
    </source>
</evidence>
<dbReference type="PANTHER" id="PTHR23417:SF14">
    <property type="entry name" value="PENTACOTRIPEPTIDE-REPEAT REGION OF PRORP DOMAIN-CONTAINING PROTEIN"/>
    <property type="match status" value="1"/>
</dbReference>
<evidence type="ECO:0000256" key="6">
    <source>
        <dbReference type="ARBA" id="ARBA00022694"/>
    </source>
</evidence>
<accession>A0ABS1LLJ9</accession>
<dbReference type="PROSITE" id="PS51625">
    <property type="entry name" value="SAM_MT_TRMB"/>
    <property type="match status" value="1"/>
</dbReference>
<comment type="function">
    <text evidence="2 7">Catalyzes the formation of N(7)-methylguanine at position 46 (m7G46) in tRNA.</text>
</comment>
<protein>
    <recommendedName>
        <fullName evidence="7">tRNA (guanine-N(7)-)-methyltransferase</fullName>
        <ecNumber evidence="7">2.1.1.33</ecNumber>
    </recommendedName>
    <alternativeName>
        <fullName evidence="7">tRNA (guanine(46)-N(7))-methyltransferase</fullName>
    </alternativeName>
    <alternativeName>
        <fullName evidence="7">tRNA(m7G46)-methyltransferase</fullName>
    </alternativeName>
</protein>
<feature type="binding site" evidence="7">
    <location>
        <position position="115"/>
    </location>
    <ligand>
        <name>S-adenosyl-L-methionine</name>
        <dbReference type="ChEBI" id="CHEBI:59789"/>
    </ligand>
</feature>
<feature type="binding site" evidence="7">
    <location>
        <position position="176"/>
    </location>
    <ligand>
        <name>S-adenosyl-L-methionine</name>
        <dbReference type="ChEBI" id="CHEBI:59789"/>
    </ligand>
</feature>
<comment type="caution">
    <text evidence="9">The sequence shown here is derived from an EMBL/GenBank/DDBJ whole genome shotgun (WGS) entry which is preliminary data.</text>
</comment>
<sequence>MPRRGTVRGTYDSPVNQQQSAPDLSRFRTSPVSFASRSGRLTTGQQRAWDTRRGFYLVEAPRHVGRMSVDPAWQFDATAVFGRTAPLVLEIGSGQGDAIVAAAAADPDRDHLAVEVYQPGVAQVMVRADRAAEERTPGTEPAGLPNLRVMQVNAAELLDTAIPAGSLAEVWTFFPDPWHKSRHRKRRLVDPAFAEKVMRALRPGGVWRLATDWAEYADQMLDVLEAAPGLRNAHGPRAAAPRFEGRVVTGFERKAHKAGRDITDLTYVRA</sequence>
<feature type="binding site" evidence="7">
    <location>
        <begin position="249"/>
        <end position="252"/>
    </location>
    <ligand>
        <name>substrate</name>
    </ligand>
</feature>
<comment type="pathway">
    <text evidence="7">tRNA modification; N(7)-methylguanine-tRNA biosynthesis.</text>
</comment>
<gene>
    <name evidence="7 9" type="primary">trmB</name>
    <name evidence="9" type="ORF">HGK34_12645</name>
</gene>
<feature type="binding site" evidence="7">
    <location>
        <position position="180"/>
    </location>
    <ligand>
        <name>substrate</name>
    </ligand>
</feature>
<keyword evidence="3 7" id="KW-0489">Methyltransferase</keyword>
<feature type="binding site" evidence="7">
    <location>
        <position position="153"/>
    </location>
    <ligand>
        <name>S-adenosyl-L-methionine</name>
        <dbReference type="ChEBI" id="CHEBI:59789"/>
    </ligand>
</feature>
<evidence type="ECO:0000256" key="7">
    <source>
        <dbReference type="HAMAP-Rule" id="MF_01057"/>
    </source>
</evidence>
<feature type="binding site" evidence="7">
    <location>
        <position position="212"/>
    </location>
    <ligand>
        <name>substrate</name>
    </ligand>
</feature>
<name>A0ABS1LLJ9_9MICO</name>